<reference evidence="1 2" key="1">
    <citation type="submission" date="2015-09" db="EMBL/GenBank/DDBJ databases">
        <title>Trachymyrmex cornetzi WGS genome.</title>
        <authorList>
            <person name="Nygaard S."/>
            <person name="Hu H."/>
            <person name="Boomsma J."/>
            <person name="Zhang G."/>
        </authorList>
    </citation>
    <scope>NUCLEOTIDE SEQUENCE [LARGE SCALE GENOMIC DNA]</scope>
    <source>
        <strain evidence="1">Tcor2-1</strain>
        <tissue evidence="1">Whole body</tissue>
    </source>
</reference>
<feature type="non-terminal residue" evidence="1">
    <location>
        <position position="1"/>
    </location>
</feature>
<evidence type="ECO:0000313" key="2">
    <source>
        <dbReference type="Proteomes" id="UP000078492"/>
    </source>
</evidence>
<sequence length="141" mass="15920">EFLSNLPYEALIEFKRLMIPYSYTQCSHVPNRSTTPDRTPGYICTKGDNTTRAQHITRKIFLTQGDESRSLCNINLIAATTMVNQEAHYLLLRPLNANLVSRQNATVEHDVHFSIVTGDDDEAASCIQITGRRTSRLAEVH</sequence>
<protein>
    <submittedName>
        <fullName evidence="1">Uncharacterized protein</fullName>
    </submittedName>
</protein>
<proteinExistence type="predicted"/>
<name>A0A195E3H5_9HYME</name>
<dbReference type="Proteomes" id="UP000078492">
    <property type="component" value="Unassembled WGS sequence"/>
</dbReference>
<keyword evidence="2" id="KW-1185">Reference proteome</keyword>
<dbReference type="EMBL" id="KQ979709">
    <property type="protein sequence ID" value="KYN19434.1"/>
    <property type="molecule type" value="Genomic_DNA"/>
</dbReference>
<accession>A0A195E3H5</accession>
<dbReference type="AlphaFoldDB" id="A0A195E3H5"/>
<evidence type="ECO:0000313" key="1">
    <source>
        <dbReference type="EMBL" id="KYN19434.1"/>
    </source>
</evidence>
<organism evidence="1 2">
    <name type="scientific">Trachymyrmex cornetzi</name>
    <dbReference type="NCBI Taxonomy" id="471704"/>
    <lineage>
        <taxon>Eukaryota</taxon>
        <taxon>Metazoa</taxon>
        <taxon>Ecdysozoa</taxon>
        <taxon>Arthropoda</taxon>
        <taxon>Hexapoda</taxon>
        <taxon>Insecta</taxon>
        <taxon>Pterygota</taxon>
        <taxon>Neoptera</taxon>
        <taxon>Endopterygota</taxon>
        <taxon>Hymenoptera</taxon>
        <taxon>Apocrita</taxon>
        <taxon>Aculeata</taxon>
        <taxon>Formicoidea</taxon>
        <taxon>Formicidae</taxon>
        <taxon>Myrmicinae</taxon>
        <taxon>Trachymyrmex</taxon>
    </lineage>
</organism>
<gene>
    <name evidence="1" type="ORF">ALC57_08201</name>
</gene>